<feature type="region of interest" description="Disordered" evidence="1">
    <location>
        <begin position="27"/>
        <end position="100"/>
    </location>
</feature>
<gene>
    <name evidence="2" type="ORF">Fot_48553</name>
</gene>
<organism evidence="2 3">
    <name type="scientific">Forsythia ovata</name>
    <dbReference type="NCBI Taxonomy" id="205694"/>
    <lineage>
        <taxon>Eukaryota</taxon>
        <taxon>Viridiplantae</taxon>
        <taxon>Streptophyta</taxon>
        <taxon>Embryophyta</taxon>
        <taxon>Tracheophyta</taxon>
        <taxon>Spermatophyta</taxon>
        <taxon>Magnoliopsida</taxon>
        <taxon>eudicotyledons</taxon>
        <taxon>Gunneridae</taxon>
        <taxon>Pentapetalae</taxon>
        <taxon>asterids</taxon>
        <taxon>lamiids</taxon>
        <taxon>Lamiales</taxon>
        <taxon>Oleaceae</taxon>
        <taxon>Forsythieae</taxon>
        <taxon>Forsythia</taxon>
    </lineage>
</organism>
<comment type="caution">
    <text evidence="2">The sequence shown here is derived from an EMBL/GenBank/DDBJ whole genome shotgun (WGS) entry which is preliminary data.</text>
</comment>
<feature type="compositionally biased region" description="Basic and acidic residues" evidence="1">
    <location>
        <begin position="53"/>
        <end position="80"/>
    </location>
</feature>
<feature type="compositionally biased region" description="Basic and acidic residues" evidence="1">
    <location>
        <begin position="91"/>
        <end position="100"/>
    </location>
</feature>
<proteinExistence type="predicted"/>
<evidence type="ECO:0000313" key="3">
    <source>
        <dbReference type="Proteomes" id="UP001604277"/>
    </source>
</evidence>
<keyword evidence="3" id="KW-1185">Reference proteome</keyword>
<evidence type="ECO:0000313" key="2">
    <source>
        <dbReference type="EMBL" id="KAL2472817.1"/>
    </source>
</evidence>
<accession>A0ABD1Q9D1</accession>
<evidence type="ECO:0000256" key="1">
    <source>
        <dbReference type="SAM" id="MobiDB-lite"/>
    </source>
</evidence>
<protein>
    <submittedName>
        <fullName evidence="2">Uncharacterized protein</fullName>
    </submittedName>
</protein>
<reference evidence="3" key="1">
    <citation type="submission" date="2024-07" db="EMBL/GenBank/DDBJ databases">
        <title>Two chromosome-level genome assemblies of Korean endemic species Abeliophyllum distichum and Forsythia ovata (Oleaceae).</title>
        <authorList>
            <person name="Jang H."/>
        </authorList>
    </citation>
    <scope>NUCLEOTIDE SEQUENCE [LARGE SCALE GENOMIC DNA]</scope>
</reference>
<dbReference type="EMBL" id="JBFOLJ010000015">
    <property type="protein sequence ID" value="KAL2472817.1"/>
    <property type="molecule type" value="Genomic_DNA"/>
</dbReference>
<sequence length="100" mass="10869">MHRRLRAADGKKDSFFGLAFNHGRKEDYLSGGTRNWNEDFREGGNGTSGMSNRTKEQNGDAVDATRDTEGVVAEMAKEGSVKAMDTNGSELGRKGKADNV</sequence>
<name>A0ABD1Q9D1_9LAMI</name>
<dbReference type="Proteomes" id="UP001604277">
    <property type="component" value="Unassembled WGS sequence"/>
</dbReference>
<dbReference type="AlphaFoldDB" id="A0ABD1Q9D1"/>